<proteinExistence type="predicted"/>
<keyword evidence="3" id="KW-1185">Reference proteome</keyword>
<dbReference type="PANTHER" id="PTHR43355:SF2">
    <property type="entry name" value="FLAVIN REDUCTASE (NADPH)"/>
    <property type="match status" value="1"/>
</dbReference>
<dbReference type="Gene3D" id="3.40.50.720">
    <property type="entry name" value="NAD(P)-binding Rossmann-like Domain"/>
    <property type="match status" value="1"/>
</dbReference>
<comment type="caution">
    <text evidence="2">The sequence shown here is derived from an EMBL/GenBank/DDBJ whole genome shotgun (WGS) entry which is preliminary data.</text>
</comment>
<evidence type="ECO:0000313" key="3">
    <source>
        <dbReference type="Proteomes" id="UP000654604"/>
    </source>
</evidence>
<organism evidence="2 3">
    <name type="scientific">Cyanobacterium stanieri LEGE 03274</name>
    <dbReference type="NCBI Taxonomy" id="1828756"/>
    <lineage>
        <taxon>Bacteria</taxon>
        <taxon>Bacillati</taxon>
        <taxon>Cyanobacteriota</taxon>
        <taxon>Cyanophyceae</taxon>
        <taxon>Oscillatoriophycideae</taxon>
        <taxon>Chroococcales</taxon>
        <taxon>Geminocystaceae</taxon>
        <taxon>Cyanobacterium</taxon>
    </lineage>
</organism>
<dbReference type="SUPFAM" id="SSF51735">
    <property type="entry name" value="NAD(P)-binding Rossmann-fold domains"/>
    <property type="match status" value="1"/>
</dbReference>
<dbReference type="EMBL" id="JADEWC010000003">
    <property type="protein sequence ID" value="MBE9221551.1"/>
    <property type="molecule type" value="Genomic_DNA"/>
</dbReference>
<reference evidence="2 3" key="1">
    <citation type="submission" date="2020-10" db="EMBL/GenBank/DDBJ databases">
        <authorList>
            <person name="Castelo-Branco R."/>
            <person name="Eusebio N."/>
            <person name="Adriana R."/>
            <person name="Vieira A."/>
            <person name="Brugerolle De Fraissinette N."/>
            <person name="Rezende De Castro R."/>
            <person name="Schneider M.P."/>
            <person name="Vasconcelos V."/>
            <person name="Leao P.N."/>
        </authorList>
    </citation>
    <scope>NUCLEOTIDE SEQUENCE [LARGE SCALE GENOMIC DNA]</scope>
    <source>
        <strain evidence="2 3">LEGE 03274</strain>
    </source>
</reference>
<dbReference type="Proteomes" id="UP000654604">
    <property type="component" value="Unassembled WGS sequence"/>
</dbReference>
<dbReference type="PANTHER" id="PTHR43355">
    <property type="entry name" value="FLAVIN REDUCTASE (NADPH)"/>
    <property type="match status" value="1"/>
</dbReference>
<dbReference type="InterPro" id="IPR036291">
    <property type="entry name" value="NAD(P)-bd_dom_sf"/>
</dbReference>
<accession>A0ABR9V1X4</accession>
<dbReference type="RefSeq" id="WP_193799741.1">
    <property type="nucleotide sequence ID" value="NZ_JADEWC010000003.1"/>
</dbReference>
<gene>
    <name evidence="2" type="ORF">IQ215_02465</name>
</gene>
<dbReference type="InterPro" id="IPR051606">
    <property type="entry name" value="Polyketide_Oxido-like"/>
</dbReference>
<dbReference type="Pfam" id="PF13460">
    <property type="entry name" value="NAD_binding_10"/>
    <property type="match status" value="1"/>
</dbReference>
<dbReference type="InterPro" id="IPR016040">
    <property type="entry name" value="NAD(P)-bd_dom"/>
</dbReference>
<protein>
    <submittedName>
        <fullName evidence="2">NAD(P)H-binding protein</fullName>
    </submittedName>
</protein>
<sequence>MKILSGDVLDLATVEKAVKHQDAVVCTLGSGHQLTGNVRSQGTQHIIKAMNKWGVSRFICQTTLGAGDSWSNLDFYWKYIMFGFILRNVFADHQKQEEIVKQSCLQWTIIRPGAFVKGDRTGKYRHGFSNQDKTSKLMISRGDVADFILKELATNYYLGQCPSLSY</sequence>
<name>A0ABR9V1X4_9CHRO</name>
<evidence type="ECO:0000313" key="2">
    <source>
        <dbReference type="EMBL" id="MBE9221551.1"/>
    </source>
</evidence>
<evidence type="ECO:0000259" key="1">
    <source>
        <dbReference type="Pfam" id="PF13460"/>
    </source>
</evidence>
<feature type="domain" description="NAD(P)-binding" evidence="1">
    <location>
        <begin position="2"/>
        <end position="153"/>
    </location>
</feature>